<reference evidence="1 2" key="1">
    <citation type="submission" date="2018-04" db="EMBL/GenBank/DDBJ databases">
        <title>Marixanthomonas spongiae HN-E44 sp. nov., isolated from a marine sponge.</title>
        <authorList>
            <person name="Luo L."/>
            <person name="Zhuang L."/>
        </authorList>
    </citation>
    <scope>NUCLEOTIDE SEQUENCE [LARGE SCALE GENOMIC DNA]</scope>
    <source>
        <strain evidence="1 2">HN-E44</strain>
    </source>
</reference>
<dbReference type="EMBL" id="QEHR01000008">
    <property type="protein sequence ID" value="PVW13538.1"/>
    <property type="molecule type" value="Genomic_DNA"/>
</dbReference>
<dbReference type="Proteomes" id="UP000245962">
    <property type="component" value="Unassembled WGS sequence"/>
</dbReference>
<organism evidence="1 2">
    <name type="scientific">Marixanthomonas spongiae</name>
    <dbReference type="NCBI Taxonomy" id="2174845"/>
    <lineage>
        <taxon>Bacteria</taxon>
        <taxon>Pseudomonadati</taxon>
        <taxon>Bacteroidota</taxon>
        <taxon>Flavobacteriia</taxon>
        <taxon>Flavobacteriales</taxon>
        <taxon>Flavobacteriaceae</taxon>
        <taxon>Marixanthomonas</taxon>
    </lineage>
</organism>
<protein>
    <submittedName>
        <fullName evidence="1">Uncharacterized protein</fullName>
    </submittedName>
</protein>
<sequence length="273" mass="31160">MYKRNVVTTVLLTVLFAVNLYSQKVETIRMEVEKEIPGETFSDNKFEVDFWVQTEGFSAIDPQNTELLELKDDTGKDLLKAHEKEVQAYEEETERLAKEGHYRFSTRTEGFIRPDQWKKMYDTLGFKATLKSQMVVPSPKATKVHVKMKIGYTQKVVGDEKSTKVTFNALASDPTARLLGASVPIQNNSSMTHDGSKYIFYTFPETETPVAITRIEPETQALKTANEKTQVNNRPNEFLVKQGDDTKPVSIKVYYQEVEKKSLLIDKWVSVGL</sequence>
<accession>A0A2U0HXI6</accession>
<comment type="caution">
    <text evidence="1">The sequence shown here is derived from an EMBL/GenBank/DDBJ whole genome shotgun (WGS) entry which is preliminary data.</text>
</comment>
<evidence type="ECO:0000313" key="1">
    <source>
        <dbReference type="EMBL" id="PVW13538.1"/>
    </source>
</evidence>
<name>A0A2U0HXI6_9FLAO</name>
<dbReference type="AlphaFoldDB" id="A0A2U0HXI6"/>
<proteinExistence type="predicted"/>
<evidence type="ECO:0000313" key="2">
    <source>
        <dbReference type="Proteomes" id="UP000245962"/>
    </source>
</evidence>
<gene>
    <name evidence="1" type="ORF">DDV96_12840</name>
</gene>
<keyword evidence="2" id="KW-1185">Reference proteome</keyword>